<accession>A0A917WAB1</accession>
<reference evidence="1" key="1">
    <citation type="journal article" date="2014" name="Int. J. Syst. Evol. Microbiol.">
        <title>Complete genome sequence of Corynebacterium casei LMG S-19264T (=DSM 44701T), isolated from a smear-ripened cheese.</title>
        <authorList>
            <consortium name="US DOE Joint Genome Institute (JGI-PGF)"/>
            <person name="Walter F."/>
            <person name="Albersmeier A."/>
            <person name="Kalinowski J."/>
            <person name="Ruckert C."/>
        </authorList>
    </citation>
    <scope>NUCLEOTIDE SEQUENCE</scope>
    <source>
        <strain evidence="1">CGMCC 4.7308</strain>
    </source>
</reference>
<name>A0A917WAB1_9ACTN</name>
<evidence type="ECO:0000313" key="1">
    <source>
        <dbReference type="EMBL" id="GGL85376.1"/>
    </source>
</evidence>
<dbReference type="Pfam" id="PF16162">
    <property type="entry name" value="KwaB"/>
    <property type="match status" value="1"/>
</dbReference>
<gene>
    <name evidence="1" type="ORF">GCM10011594_01320</name>
</gene>
<evidence type="ECO:0008006" key="3">
    <source>
        <dbReference type="Google" id="ProtNLM"/>
    </source>
</evidence>
<dbReference type="RefSeq" id="WP_188939599.1">
    <property type="nucleotide sequence ID" value="NZ_BMNA01000001.1"/>
</dbReference>
<sequence>MTAARPLPVDEPAGDPARHQDGAVASAVRELLGAVVDPDRFDVQLLAVADHRSASPLVYDLPLGAELAAELRAVCAGGAAEAAEAELRRHHPDFHPAPHQWLYTPLADGPLAALDAAVTTQGRLQYGRGQRFGRQNVLVFVLVDHRGEIVARMYQGFSQDKALQRKRVFGVWSGERWDSMAEPLVIDRALRVVVVGDWVVLQSARAYESLFGALPGLAEQAAQTFDRTLGRLEVVGVEQLRETCLADPRMMHKLAAVQDKLDSPQYADSITMPRLLTFLADNPHIDVPLDRSGAEPRLQYDASPQHRWQLLKLLDDDYLHSQLTERNYEATSKTEV</sequence>
<dbReference type="InterPro" id="IPR032359">
    <property type="entry name" value="KwaB-like"/>
</dbReference>
<organism evidence="1 2">
    <name type="scientific">Nakamurella endophytica</name>
    <dbReference type="NCBI Taxonomy" id="1748367"/>
    <lineage>
        <taxon>Bacteria</taxon>
        <taxon>Bacillati</taxon>
        <taxon>Actinomycetota</taxon>
        <taxon>Actinomycetes</taxon>
        <taxon>Nakamurellales</taxon>
        <taxon>Nakamurellaceae</taxon>
        <taxon>Nakamurella</taxon>
    </lineage>
</organism>
<protein>
    <recommendedName>
        <fullName evidence="3">DUF4868 domain-containing protein</fullName>
    </recommendedName>
</protein>
<dbReference type="EMBL" id="BMNA01000001">
    <property type="protein sequence ID" value="GGL85376.1"/>
    <property type="molecule type" value="Genomic_DNA"/>
</dbReference>
<comment type="caution">
    <text evidence="1">The sequence shown here is derived from an EMBL/GenBank/DDBJ whole genome shotgun (WGS) entry which is preliminary data.</text>
</comment>
<dbReference type="Proteomes" id="UP000655208">
    <property type="component" value="Unassembled WGS sequence"/>
</dbReference>
<dbReference type="AlphaFoldDB" id="A0A917WAB1"/>
<proteinExistence type="predicted"/>
<reference evidence="1" key="2">
    <citation type="submission" date="2020-09" db="EMBL/GenBank/DDBJ databases">
        <authorList>
            <person name="Sun Q."/>
            <person name="Zhou Y."/>
        </authorList>
    </citation>
    <scope>NUCLEOTIDE SEQUENCE</scope>
    <source>
        <strain evidence="1">CGMCC 4.7308</strain>
    </source>
</reference>
<keyword evidence="2" id="KW-1185">Reference proteome</keyword>
<evidence type="ECO:0000313" key="2">
    <source>
        <dbReference type="Proteomes" id="UP000655208"/>
    </source>
</evidence>